<dbReference type="InterPro" id="IPR050780">
    <property type="entry name" value="Mucin_vWF_Thrombospondin_sf"/>
</dbReference>
<proteinExistence type="predicted"/>
<feature type="non-terminal residue" evidence="6">
    <location>
        <position position="482"/>
    </location>
</feature>
<reference evidence="6" key="1">
    <citation type="submission" date="2025-08" db="UniProtKB">
        <authorList>
            <consortium name="RefSeq"/>
        </authorList>
    </citation>
    <scope>IDENTIFICATION</scope>
</reference>
<evidence type="ECO:0000256" key="3">
    <source>
        <dbReference type="SAM" id="MobiDB-lite"/>
    </source>
</evidence>
<keyword evidence="2" id="KW-0325">Glycoprotein</keyword>
<keyword evidence="1" id="KW-1015">Disulfide bond</keyword>
<feature type="region of interest" description="Disordered" evidence="3">
    <location>
        <begin position="101"/>
        <end position="128"/>
    </location>
</feature>
<evidence type="ECO:0000256" key="1">
    <source>
        <dbReference type="ARBA" id="ARBA00023157"/>
    </source>
</evidence>
<feature type="compositionally biased region" description="Low complexity" evidence="3">
    <location>
        <begin position="110"/>
        <end position="125"/>
    </location>
</feature>
<dbReference type="Proteomes" id="UP000694923">
    <property type="component" value="Unplaced"/>
</dbReference>
<dbReference type="Gene3D" id="2.10.25.10">
    <property type="entry name" value="Laminin"/>
    <property type="match status" value="1"/>
</dbReference>
<evidence type="ECO:0000313" key="6">
    <source>
        <dbReference type="RefSeq" id="XP_008563586.1"/>
    </source>
</evidence>
<dbReference type="Pfam" id="PF00094">
    <property type="entry name" value="VWD"/>
    <property type="match status" value="1"/>
</dbReference>
<dbReference type="PROSITE" id="PS51233">
    <property type="entry name" value="VWFD"/>
    <property type="match status" value="1"/>
</dbReference>
<organism evidence="5 6">
    <name type="scientific">Galeopterus variegatus</name>
    <name type="common">Malayan flying lemur</name>
    <name type="synonym">Cynocephalus variegatus</name>
    <dbReference type="NCBI Taxonomy" id="482537"/>
    <lineage>
        <taxon>Eukaryota</taxon>
        <taxon>Metazoa</taxon>
        <taxon>Chordata</taxon>
        <taxon>Craniata</taxon>
        <taxon>Vertebrata</taxon>
        <taxon>Euteleostomi</taxon>
        <taxon>Mammalia</taxon>
        <taxon>Eutheria</taxon>
        <taxon>Euarchontoglires</taxon>
        <taxon>Dermoptera</taxon>
        <taxon>Cynocephalidae</taxon>
        <taxon>Galeopterus</taxon>
    </lineage>
</organism>
<accession>A0ABM0Q5E5</accession>
<evidence type="ECO:0000256" key="2">
    <source>
        <dbReference type="ARBA" id="ARBA00023180"/>
    </source>
</evidence>
<dbReference type="PANTHER" id="PTHR11339">
    <property type="entry name" value="EXTRACELLULAR MATRIX GLYCOPROTEIN RELATED"/>
    <property type="match status" value="1"/>
</dbReference>
<dbReference type="InterPro" id="IPR036084">
    <property type="entry name" value="Ser_inhib-like_sf"/>
</dbReference>
<dbReference type="InterPro" id="IPR014853">
    <property type="entry name" value="VWF/SSPO/ZAN-like_Cys-rich_dom"/>
</dbReference>
<gene>
    <name evidence="6" type="primary">LOC103584303</name>
</gene>
<dbReference type="RefSeq" id="XP_008563586.1">
    <property type="nucleotide sequence ID" value="XM_008565364.1"/>
</dbReference>
<dbReference type="SMART" id="SM00216">
    <property type="entry name" value="VWD"/>
    <property type="match status" value="1"/>
</dbReference>
<dbReference type="PANTHER" id="PTHR11339:SF384">
    <property type="entry name" value="MUCIN-2"/>
    <property type="match status" value="1"/>
</dbReference>
<evidence type="ECO:0000313" key="5">
    <source>
        <dbReference type="Proteomes" id="UP000694923"/>
    </source>
</evidence>
<evidence type="ECO:0000259" key="4">
    <source>
        <dbReference type="PROSITE" id="PS51233"/>
    </source>
</evidence>
<dbReference type="InterPro" id="IPR001846">
    <property type="entry name" value="VWF_type-D"/>
</dbReference>
<keyword evidence="5" id="KW-1185">Reference proteome</keyword>
<dbReference type="GeneID" id="103584303"/>
<name>A0ABM0Q5E5_GALVR</name>
<dbReference type="SUPFAM" id="SSF57567">
    <property type="entry name" value="Serine protease inhibitors"/>
    <property type="match status" value="1"/>
</dbReference>
<feature type="domain" description="VWFD" evidence="4">
    <location>
        <begin position="194"/>
        <end position="391"/>
    </location>
</feature>
<dbReference type="SMART" id="SM00832">
    <property type="entry name" value="C8"/>
    <property type="match status" value="1"/>
</dbReference>
<dbReference type="Pfam" id="PF08742">
    <property type="entry name" value="C8"/>
    <property type="match status" value="1"/>
</dbReference>
<protein>
    <submittedName>
        <fullName evidence="6">Mucin-5AC-like</fullName>
    </submittedName>
</protein>
<sequence>MCLNYEVRVLCCKTPEGCPLSSMIPYVTSPSKTSFLAPSSSAPWWPSSTASSHRSCFCSVSGQLYRAGSVIYRQTDLTGHCYHALCNQDCQVIRRVDQDCPSTTPPPTPATTSVGTSTSAPVTTGGCPNTIPPRKRGETWDMPNCSQATCEGNNTITVRPRKCPQVKKPTCANGYPAVKVSSQDGCCQDYHCQCVCSGWGDPHYITFDGTYYTFLDNCTYVLVQQIVPVYGHFRVLIDNYFCDAEDGLSCPQSIIVEYHQDRVVLTRRPVNGVMTNQIIFNKKVVSPGFQKNGIDVSRIGIKMYVTIPDIGVQVMFTGLIFSVEVPFSKFTNNTEGQCGMCWAPQATCLRLSPVPNKRKQPFYEGCVFDHCHMNDSAVVCSSLELYASLCTSSGVCIDWRDHTNGTCLFTCPADKVYQACGPSNTSYCYGNDSTNLLVLQEAGTLTEGCFCPDGETLFSTSINVCVPQACSWCLGPHGRLVE</sequence>